<evidence type="ECO:0000256" key="1">
    <source>
        <dbReference type="SAM" id="SignalP"/>
    </source>
</evidence>
<dbReference type="Gene3D" id="1.20.144.10">
    <property type="entry name" value="Phosphatidic acid phosphatase type 2/haloperoxidase"/>
    <property type="match status" value="1"/>
</dbReference>
<proteinExistence type="predicted"/>
<name>A0A7Y0DXN1_9PROT</name>
<organism evidence="3 4">
    <name type="scientific">Pacificispira spongiicola</name>
    <dbReference type="NCBI Taxonomy" id="2729598"/>
    <lineage>
        <taxon>Bacteria</taxon>
        <taxon>Pseudomonadati</taxon>
        <taxon>Pseudomonadota</taxon>
        <taxon>Alphaproteobacteria</taxon>
        <taxon>Rhodospirillales</taxon>
        <taxon>Rhodospirillaceae</taxon>
        <taxon>Pacificispira</taxon>
    </lineage>
</organism>
<dbReference type="CDD" id="cd03394">
    <property type="entry name" value="PAP2_like_5"/>
    <property type="match status" value="1"/>
</dbReference>
<sequence length="317" mass="34019">MSITGVISKAGVAACLCLPLLCGMAVAEESGVGRQWLTQPTTFDASTPQTANPQLAAATYTAAAGDCSTSPALCEEDPSPFDKDYLKGFYKVPMAMAARPFDFSKRALVIDAVALGGFGFFYTLDESVRDDATSADSQDTKDFFDTFEPLGDLYTMLAATGGTYIAGELTDSRSLQRIGLNGMQGLAIAAIPVGGTKYLFGRKRPNKNDGNGSWFDGGNSFLSGHTTYAFTVASVVSHEYRDSVWVPWLAYGTASMVGAQRIYADKHWTSDVFISALVGWGVGQAVSDFDYFTADLPIDMQSMTEPDTHGVVLSYKW</sequence>
<dbReference type="RefSeq" id="WP_169623771.1">
    <property type="nucleotide sequence ID" value="NZ_JABBNT010000001.1"/>
</dbReference>
<feature type="domain" description="Phosphatidic acid phosphatase type 2/haloperoxidase" evidence="2">
    <location>
        <begin position="175"/>
        <end position="287"/>
    </location>
</feature>
<evidence type="ECO:0000313" key="4">
    <source>
        <dbReference type="Proteomes" id="UP000539372"/>
    </source>
</evidence>
<dbReference type="AlphaFoldDB" id="A0A7Y0DXN1"/>
<feature type="signal peptide" evidence="1">
    <location>
        <begin position="1"/>
        <end position="27"/>
    </location>
</feature>
<dbReference type="SUPFAM" id="SSF48317">
    <property type="entry name" value="Acid phosphatase/Vanadium-dependent haloperoxidase"/>
    <property type="match status" value="1"/>
</dbReference>
<dbReference type="Pfam" id="PF01569">
    <property type="entry name" value="PAP2"/>
    <property type="match status" value="1"/>
</dbReference>
<keyword evidence="4" id="KW-1185">Reference proteome</keyword>
<evidence type="ECO:0000313" key="3">
    <source>
        <dbReference type="EMBL" id="NMM43497.1"/>
    </source>
</evidence>
<dbReference type="InterPro" id="IPR000326">
    <property type="entry name" value="PAP2/HPO"/>
</dbReference>
<protein>
    <submittedName>
        <fullName evidence="3">Phosphatase PAP2 family protein</fullName>
    </submittedName>
</protein>
<gene>
    <name evidence="3" type="ORF">HH303_03335</name>
</gene>
<accession>A0A7Y0DXN1</accession>
<evidence type="ECO:0000259" key="2">
    <source>
        <dbReference type="SMART" id="SM00014"/>
    </source>
</evidence>
<feature type="chain" id="PRO_5030989630" evidence="1">
    <location>
        <begin position="28"/>
        <end position="317"/>
    </location>
</feature>
<comment type="caution">
    <text evidence="3">The sequence shown here is derived from an EMBL/GenBank/DDBJ whole genome shotgun (WGS) entry which is preliminary data.</text>
</comment>
<reference evidence="3 4" key="1">
    <citation type="submission" date="2020-04" db="EMBL/GenBank/DDBJ databases">
        <title>Rhodospirillaceae bacterium KN72 isolated from deep sea.</title>
        <authorList>
            <person name="Zhang D.-C."/>
        </authorList>
    </citation>
    <scope>NUCLEOTIDE SEQUENCE [LARGE SCALE GENOMIC DNA]</scope>
    <source>
        <strain evidence="3 4">KN72</strain>
    </source>
</reference>
<dbReference type="Proteomes" id="UP000539372">
    <property type="component" value="Unassembled WGS sequence"/>
</dbReference>
<keyword evidence="1" id="KW-0732">Signal</keyword>
<dbReference type="SMART" id="SM00014">
    <property type="entry name" value="acidPPc"/>
    <property type="match status" value="1"/>
</dbReference>
<dbReference type="InterPro" id="IPR036938">
    <property type="entry name" value="PAP2/HPO_sf"/>
</dbReference>
<dbReference type="EMBL" id="JABBNT010000001">
    <property type="protein sequence ID" value="NMM43497.1"/>
    <property type="molecule type" value="Genomic_DNA"/>
</dbReference>